<keyword evidence="3" id="KW-1185">Reference proteome</keyword>
<reference evidence="2 3" key="1">
    <citation type="submission" date="2017-12" db="EMBL/GenBank/DDBJ databases">
        <title>Comparative genomics of Botrytis spp.</title>
        <authorList>
            <person name="Valero-Jimenez C.A."/>
            <person name="Tapia P."/>
            <person name="Veloso J."/>
            <person name="Silva-Moreno E."/>
            <person name="Staats M."/>
            <person name="Valdes J.H."/>
            <person name="Van Kan J.A.L."/>
        </authorList>
    </citation>
    <scope>NUCLEOTIDE SEQUENCE [LARGE SCALE GENOMIC DNA]</scope>
    <source>
        <strain evidence="2 3">MUCL3349</strain>
    </source>
</reference>
<comment type="caution">
    <text evidence="2">The sequence shown here is derived from an EMBL/GenBank/DDBJ whole genome shotgun (WGS) entry which is preliminary data.</text>
</comment>
<accession>A0A4Z1L5P3</accession>
<dbReference type="Proteomes" id="UP000297280">
    <property type="component" value="Unassembled WGS sequence"/>
</dbReference>
<dbReference type="AlphaFoldDB" id="A0A4Z1L5P3"/>
<keyword evidence="1" id="KW-0472">Membrane</keyword>
<dbReference type="EMBL" id="PQXO01000008">
    <property type="protein sequence ID" value="TGO92170.1"/>
    <property type="molecule type" value="Genomic_DNA"/>
</dbReference>
<name>A0A4Z1L5P3_9HELO</name>
<evidence type="ECO:0000256" key="1">
    <source>
        <dbReference type="SAM" id="Phobius"/>
    </source>
</evidence>
<feature type="transmembrane region" description="Helical" evidence="1">
    <location>
        <begin position="6"/>
        <end position="28"/>
    </location>
</feature>
<keyword evidence="1" id="KW-1133">Transmembrane helix</keyword>
<organism evidence="2 3">
    <name type="scientific">Botrytis porri</name>
    <dbReference type="NCBI Taxonomy" id="87229"/>
    <lineage>
        <taxon>Eukaryota</taxon>
        <taxon>Fungi</taxon>
        <taxon>Dikarya</taxon>
        <taxon>Ascomycota</taxon>
        <taxon>Pezizomycotina</taxon>
        <taxon>Leotiomycetes</taxon>
        <taxon>Helotiales</taxon>
        <taxon>Sclerotiniaceae</taxon>
        <taxon>Botrytis</taxon>
    </lineage>
</organism>
<evidence type="ECO:0000313" key="3">
    <source>
        <dbReference type="Proteomes" id="UP000297280"/>
    </source>
</evidence>
<protein>
    <submittedName>
        <fullName evidence="2">Uncharacterized protein</fullName>
    </submittedName>
</protein>
<proteinExistence type="predicted"/>
<sequence length="92" mass="10572">MTSGNYGEAVTVPLIASMNGIALLVRIFKGIHNWQEWLLDADGYLRMQIRLHKKPEYQQQQQQQVVCKHYTFLLPQQLSIFALCQTSSPPVL</sequence>
<gene>
    <name evidence="2" type="ORF">BPOR_0008g00100</name>
</gene>
<evidence type="ECO:0000313" key="2">
    <source>
        <dbReference type="EMBL" id="TGO92170.1"/>
    </source>
</evidence>
<keyword evidence="1" id="KW-0812">Transmembrane</keyword>